<feature type="region of interest" description="Disordered" evidence="1">
    <location>
        <begin position="3651"/>
        <end position="3720"/>
    </location>
</feature>
<feature type="compositionally biased region" description="Basic and acidic residues" evidence="1">
    <location>
        <begin position="15"/>
        <end position="26"/>
    </location>
</feature>
<feature type="compositionally biased region" description="Basic and acidic residues" evidence="1">
    <location>
        <begin position="2859"/>
        <end position="2873"/>
    </location>
</feature>
<feature type="compositionally biased region" description="Basic and acidic residues" evidence="1">
    <location>
        <begin position="1696"/>
        <end position="1708"/>
    </location>
</feature>
<feature type="region of interest" description="Disordered" evidence="1">
    <location>
        <begin position="2239"/>
        <end position="2551"/>
    </location>
</feature>
<evidence type="ECO:0000313" key="2">
    <source>
        <dbReference type="EMBL" id="TGO36418.1"/>
    </source>
</evidence>
<comment type="caution">
    <text evidence="2">The sequence shown here is derived from an EMBL/GenBank/DDBJ whole genome shotgun (WGS) entry which is preliminary data.</text>
</comment>
<feature type="region of interest" description="Disordered" evidence="1">
    <location>
        <begin position="3165"/>
        <end position="3184"/>
    </location>
</feature>
<feature type="region of interest" description="Disordered" evidence="1">
    <location>
        <begin position="1650"/>
        <end position="2225"/>
    </location>
</feature>
<feature type="compositionally biased region" description="Polar residues" evidence="1">
    <location>
        <begin position="1"/>
        <end position="14"/>
    </location>
</feature>
<dbReference type="EMBL" id="PQXK01000125">
    <property type="protein sequence ID" value="TGO36418.1"/>
    <property type="molecule type" value="Genomic_DNA"/>
</dbReference>
<feature type="compositionally biased region" description="Basic and acidic residues" evidence="1">
    <location>
        <begin position="2801"/>
        <end position="2816"/>
    </location>
</feature>
<feature type="compositionally biased region" description="Polar residues" evidence="1">
    <location>
        <begin position="174"/>
        <end position="190"/>
    </location>
</feature>
<gene>
    <name evidence="2" type="ORF">BHYA_0125g00140</name>
</gene>
<feature type="region of interest" description="Disordered" evidence="1">
    <location>
        <begin position="3196"/>
        <end position="3326"/>
    </location>
</feature>
<feature type="region of interest" description="Disordered" evidence="1">
    <location>
        <begin position="2590"/>
        <end position="2627"/>
    </location>
</feature>
<feature type="compositionally biased region" description="Acidic residues" evidence="1">
    <location>
        <begin position="1884"/>
        <end position="1899"/>
    </location>
</feature>
<feature type="compositionally biased region" description="Basic and acidic residues" evidence="1">
    <location>
        <begin position="2103"/>
        <end position="2122"/>
    </location>
</feature>
<feature type="compositionally biased region" description="Basic and acidic residues" evidence="1">
    <location>
        <begin position="2483"/>
        <end position="2497"/>
    </location>
</feature>
<feature type="compositionally biased region" description="Basic residues" evidence="1">
    <location>
        <begin position="3699"/>
        <end position="3711"/>
    </location>
</feature>
<feature type="compositionally biased region" description="Low complexity" evidence="1">
    <location>
        <begin position="1728"/>
        <end position="1742"/>
    </location>
</feature>
<feature type="compositionally biased region" description="Polar residues" evidence="1">
    <location>
        <begin position="51"/>
        <end position="64"/>
    </location>
</feature>
<evidence type="ECO:0000256" key="1">
    <source>
        <dbReference type="SAM" id="MobiDB-lite"/>
    </source>
</evidence>
<proteinExistence type="predicted"/>
<feature type="region of interest" description="Disordered" evidence="1">
    <location>
        <begin position="2994"/>
        <end position="3096"/>
    </location>
</feature>
<feature type="region of interest" description="Disordered" evidence="1">
    <location>
        <begin position="2780"/>
        <end position="2928"/>
    </location>
</feature>
<dbReference type="InterPro" id="IPR018247">
    <property type="entry name" value="EF_Hand_1_Ca_BS"/>
</dbReference>
<feature type="compositionally biased region" description="Basic and acidic residues" evidence="1">
    <location>
        <begin position="3429"/>
        <end position="3441"/>
    </location>
</feature>
<feature type="compositionally biased region" description="Basic and acidic residues" evidence="1">
    <location>
        <begin position="3559"/>
        <end position="3578"/>
    </location>
</feature>
<feature type="compositionally biased region" description="Basic and acidic residues" evidence="1">
    <location>
        <begin position="2364"/>
        <end position="2377"/>
    </location>
</feature>
<reference evidence="2 3" key="1">
    <citation type="submission" date="2017-12" db="EMBL/GenBank/DDBJ databases">
        <title>Comparative genomics of Botrytis spp.</title>
        <authorList>
            <person name="Valero-Jimenez C.A."/>
            <person name="Tapia P."/>
            <person name="Veloso J."/>
            <person name="Silva-Moreno E."/>
            <person name="Staats M."/>
            <person name="Valdes J.H."/>
            <person name="Van Kan J.A.L."/>
        </authorList>
    </citation>
    <scope>NUCLEOTIDE SEQUENCE [LARGE SCALE GENOMIC DNA]</scope>
    <source>
        <strain evidence="2 3">Bh0001</strain>
    </source>
</reference>
<feature type="compositionally biased region" description="Basic and acidic residues" evidence="1">
    <location>
        <begin position="1947"/>
        <end position="1962"/>
    </location>
</feature>
<feature type="compositionally biased region" description="Basic and acidic residues" evidence="1">
    <location>
        <begin position="3468"/>
        <end position="3480"/>
    </location>
</feature>
<sequence>MPVNLQPSAGNSGSLRKEKSRGEGTRRMPTNSRPPLSHRIRASFEGKKSQDSTSSKHVSFSGGSPTDPELLRRIIDEAISGDVFQAGLASHIAKLLKPEIKTALDTIEPVVNAVLQHELLLKRTNNSVDHVLLKLESMADEEGATTPGQARLSIHGALTSHPVADEVPLPIPDNSASGTGAPVSTSNQESRPLFDRGLTYTAGKLTEISDSLDLNNHKLGKVVEGIAEINSLLASNERLDSLKESSDKNDTKTSVIQTQIDQLQENVRVVITRIGPDLGIKVKAINDHLTGETPIPETRAVTSSGSGGDVELLQAISTKIEALKDSLETGTSSHNDNLGLLKEQINALQSTLDAQKEILGEIKEADNSNEILAGIHKSNEAHEAHATVLEELKERNTQPVDLSTQPAPTSADAETLQTILIEVQKSNEEHGKHTAALESMKESEKSAAILAEVQKSNDSHVLHAAALESLKSITPPPEKSTAIDLGPFETKMDSLIEASTAILTEVQKSNESHVSHATALESIKALPTPPSESPTASASVDLGGLEKDIGTVIEKLDMQAAILEEIKTKDVSGSGGIDASAFDSHFGSITTSLEAHTAVLDEIKSRDLAPADLSPIISVLEAHTASLEDIKSRAAGGDPDLSPITALLESHTATLEDIKSRDLTPADNGPIISMLETHAATLEEIKSKDAGASPDFSPITTLLEAHTVTLDEIKARDTANSIDFSPITVLLEAHTVALDEIKSRDPAPTDFSPITALLESHTSTLDEIKSKDPVPTDFSPITTLLEAHTVSLDEIKAKDLPSTDFSPITTLLEAHTITLEDIKAKDTTNSVDLSPITSTLDAHRAVLDEIVSKDAQSSGVPAAINMDTFDTHFGSITGILAAHTAALDEIKSKDSPSNASTPAENTIEILEKYFGSITTMLESHTATLEEIKAKEFTPTTGQTELNTAAFDDHFSSLTRMLDSHTEALDEIKSKNNDPAPPSTSRDNVGLDSFEPHVTAIRSALDAHMGVLQEIKSEALAKNDMDAMVVDNLLEPHIIAIKSTLTAHTEILDELKSNIPGNTTNSSEIVNDSLPKILNTLNCHTNLLTEIKNADVSDEILTALHELQEGNSAAFNTLKESDVSDEILTALHTCNDSQEKLDRSLLEVQTAVNTSISSEQNKNKSIDPVEEVRAPIVTVDLSGLETQINTVIATLESQNVVLGEIKDTTNAGIEAHASHITTLGEIKDAANASNNSHTAHAAVLGEIRDAANASNESHGTHTSTLGVIRDAAASLSTAHATQIATLVELKHAINASNESHSTHISTLAEIRDAATNSNDAILTHTAALSELKEAIDASNDSHTSHAAALEDLKSMHSTRSSADATSELMSPPVLDTSALDTQLTTIITTLESQTSTLGEMKDANASHTITLSEIKDAATASNESHTSLATVLSEIKDAHSSHTSALTEIKDGTTASNDSHTLHTTILNEIKEATTASNESHTSHTTALSEIKEAIAPIHGINEVISTHTGLLEGLKEDAGSQHNEVKSNIDGLRNLVDESSTKHEESLLKHGDLIKEHGDLVKENHDGLKGTITGLALGGIAGAGVMKVMDEVEGKDVERDVELLEAPVSRNVDKITQAEELKVIEEESPVIEPESPVVEDAALQSTEQNLEPPVEEQVVPGPEAQLKPNFPTDNERTASEETLVEAELEPEVILGDPEKPIDINKDSETTPVDQEPEPEAVEKEVPTEEPTPIEAEAPTLETVVEEPIQTEEVLEPATMETTDDKATIESQQTGEDLSGEWTLPQEEFEPVATSEDSSELNQEVELSACNDNEELESLEKEVEVDGVTPNSIEQSGLSQDTPEEGAPQIHDTEESIPEDGDVAELSKDESDPEGGLAVEKISSEEETVAVEGSEEEAFGESERAEIQQNENLGDDDPKSTEETTPVAVEEEQPTKDIVADNTVEDVNPSKEVLETVEDKPIDKPVLPESDEDLTADLQQTPPAEEEEKLPEIKESIEPSLEEMPTETPIPEVLIDTPPADSEDTSLLEANKPVLESEQAKVPSSTDSPVEIEETSVLADHDVEALTQVPEESDEAPADSLESSTESEVIEPSKVEQTVDEQGEVEKLTDEHPVDSNEVNLEKEDLEPKDEKLSTEDAESAVDTSKEDKSSESAAEIEIPLLESNDMNEVPAEIDAKDLETEAVKPNNEETPDQAEENVEFSHDQSDPDAPIETEVPISDMNDQAEEPVKIEVKDFEVEDGEPHIEEVPEQAVENLPQTVQEENDSELVVETEKSVPDSNSHDQYPIESEQESVGNSAIENATEDVSSESTGAVEPLNEEGTQQLPVETEENTPELNTQDGPPIDGEEAPEADENLEDFTPSVDNGEKTLELESHKSSNENAPLEIEDIPIEVSQEQRPDSIIETEIPAIESNDQTQIPVESEEKPVEPPVNEPQAAGMDSEEPQAGDEAQITETSPREIVEEPMVEDQSPVKSELSEEAQEVTSDHEPLEPAGHHAIEVPVEESVIENQVHFPAEEESVNKSPLESSPEREVVNENVSDGLGSSEEGQILANDSDEFIPIEREMLDIHHEESVPENEPTSESAIHEVSEDIREAEKPTEIDEQISGTPSQESVLESQLKSEPVVYEDPEDIKAREEIAAMNAEMARILAEAEEEERRNTHLETETIHEDQSKELDTEQDDEEPTHIAEAHPPVEDQKTPRDRIEDEQAQAGLTEPEEEHKIPVTDEEFSNDISPEGNLGRHVVSFNDLEEDAIPAESEIHEVKSTNILPADELHYVDEITPATHEDGIESQSQIAEDENVQEDHPVIPSEDQKPDLEIPPLAEQSENEINSNESAPDQGAASSREERQVLDMESLPSEAHMEHETENFEKIQLSDHVAPSLDNEEDESLPIELESKSVFGEVTPDQPRLEGEINPEQYFVESEQETPRDVMTLEDYSAEESSPSKLDFIHESTQDMGSGCDEIENGSPSLEHLEIVESEPISEENSKYIDSAVDEDAHSVEREVDQEDQENFEDHKELGADLVVPECPKSETTDDNEWDELYDTPDDKVQGLKPSAEFQSNTSNYGKASAIEENQHDSDPSQDEIASEISLPSPSVQGKQAFLEEDYPAVQHFAAQHDIEPESYQNQPFDDDFLIENRGVRNSFHVSNEDKLEFVDEPDFREVPITADSEHTSENNFATGVKDDLELEDTESICSQKYEPVITTDHDRQERDNPRAAVSQYVSFGQLQPEQESENSHVIAEIESTHEAHFRQPETSAEERYTGYGYDYEEPAPNTQTYSDSEDDMESFQPGPATSRYESRGSYPFQGTSFSRSIPQPRYSNHEEVPHDTRTSFNEQDFNQHLRSMPADSGPSYSQYLSESYPTQEVYYNEPEPQQNQPITPTYQSAHQNTIPVTPSTVLTTKISTETFPTYDESRPVSQGMNFGLPIRGAERVGTMRDSPEPRYPSYNESMRSPAPSRLPIASQRSSDSMHRSHSPELRKQSSYSRHGHHEPGRGRSTGSSQGFNFGLSPTKIPGSVGRSSRVPDVGNEYGYSTNRYDEPVRSLGTSQGSRFGLHGTHPARESHEEVPEHGNEKRSSHVKDLLSRFEGGESSSSTSSQQEGFNIPTYQDRFSTSLPRPAESRSIGKQPQYEQESHFEAVTPLYHERFDILSEESSPVQTPLEERELQLESDESSAVQTPLEGEFNLDEGTGGNVNAGVPKKRRSKRGKKKGNGGEGGGQA</sequence>
<feature type="compositionally biased region" description="Acidic residues" evidence="1">
    <location>
        <begin position="2344"/>
        <end position="2356"/>
    </location>
</feature>
<feature type="compositionally biased region" description="Acidic residues" evidence="1">
    <location>
        <begin position="3033"/>
        <end position="3044"/>
    </location>
</feature>
<feature type="compositionally biased region" description="Basic and acidic residues" evidence="1">
    <location>
        <begin position="3243"/>
        <end position="3261"/>
    </location>
</feature>
<feature type="compositionally biased region" description="Low complexity" evidence="1">
    <location>
        <begin position="1651"/>
        <end position="1663"/>
    </location>
</feature>
<accession>A0A4Z1GJN8</accession>
<feature type="compositionally biased region" description="Polar residues" evidence="1">
    <location>
        <begin position="1828"/>
        <end position="1840"/>
    </location>
</feature>
<feature type="compositionally biased region" description="Polar residues" evidence="1">
    <location>
        <begin position="3057"/>
        <end position="3066"/>
    </location>
</feature>
<feature type="compositionally biased region" description="Polar residues" evidence="1">
    <location>
        <begin position="2604"/>
        <end position="2619"/>
    </location>
</feature>
<organism evidence="2 3">
    <name type="scientific">Botrytis hyacinthi</name>
    <dbReference type="NCBI Taxonomy" id="278943"/>
    <lineage>
        <taxon>Eukaryota</taxon>
        <taxon>Fungi</taxon>
        <taxon>Dikarya</taxon>
        <taxon>Ascomycota</taxon>
        <taxon>Pezizomycotina</taxon>
        <taxon>Leotiomycetes</taxon>
        <taxon>Helotiales</taxon>
        <taxon>Sclerotiniaceae</taxon>
        <taxon>Botrytis</taxon>
    </lineage>
</organism>
<evidence type="ECO:0000313" key="3">
    <source>
        <dbReference type="Proteomes" id="UP000297814"/>
    </source>
</evidence>
<feature type="region of interest" description="Disordered" evidence="1">
    <location>
        <begin position="2648"/>
        <end position="2740"/>
    </location>
</feature>
<name>A0A4Z1GJN8_9HELO</name>
<feature type="compositionally biased region" description="Polar residues" evidence="1">
    <location>
        <begin position="2291"/>
        <end position="2300"/>
    </location>
</feature>
<feature type="compositionally biased region" description="Polar residues" evidence="1">
    <location>
        <begin position="3220"/>
        <end position="3230"/>
    </location>
</feature>
<keyword evidence="3" id="KW-1185">Reference proteome</keyword>
<feature type="compositionally biased region" description="Acidic residues" evidence="1">
    <location>
        <begin position="2189"/>
        <end position="2198"/>
    </location>
</feature>
<dbReference type="Proteomes" id="UP000297814">
    <property type="component" value="Unassembled WGS sequence"/>
</dbReference>
<feature type="region of interest" description="Disordered" evidence="1">
    <location>
        <begin position="970"/>
        <end position="990"/>
    </location>
</feature>
<feature type="region of interest" description="Disordered" evidence="1">
    <location>
        <begin position="3410"/>
        <end position="3578"/>
    </location>
</feature>
<feature type="compositionally biased region" description="Basic and acidic residues" evidence="1">
    <location>
        <begin position="2683"/>
        <end position="2705"/>
    </location>
</feature>
<feature type="region of interest" description="Disordered" evidence="1">
    <location>
        <begin position="3608"/>
        <end position="3634"/>
    </location>
</feature>
<feature type="region of interest" description="Disordered" evidence="1">
    <location>
        <begin position="163"/>
        <end position="194"/>
    </location>
</feature>
<feature type="compositionally biased region" description="Polar residues" evidence="1">
    <location>
        <begin position="3305"/>
        <end position="3314"/>
    </location>
</feature>
<dbReference type="PROSITE" id="PS00018">
    <property type="entry name" value="EF_HAND_1"/>
    <property type="match status" value="1"/>
</dbReference>
<feature type="compositionally biased region" description="Basic and acidic residues" evidence="1">
    <location>
        <begin position="2590"/>
        <end position="2599"/>
    </location>
</feature>
<feature type="compositionally biased region" description="Basic and acidic residues" evidence="1">
    <location>
        <begin position="3204"/>
        <end position="3214"/>
    </location>
</feature>
<feature type="region of interest" description="Disordered" evidence="1">
    <location>
        <begin position="1"/>
        <end position="67"/>
    </location>
</feature>
<feature type="compositionally biased region" description="Basic and acidic residues" evidence="1">
    <location>
        <begin position="2173"/>
        <end position="2182"/>
    </location>
</feature>
<protein>
    <submittedName>
        <fullName evidence="2">Uncharacterized protein</fullName>
    </submittedName>
</protein>
<feature type="compositionally biased region" description="Basic and acidic residues" evidence="1">
    <location>
        <begin position="2654"/>
        <end position="2675"/>
    </location>
</feature>